<evidence type="ECO:0000256" key="2">
    <source>
        <dbReference type="ARBA" id="ARBA00023125"/>
    </source>
</evidence>
<evidence type="ECO:0000313" key="6">
    <source>
        <dbReference type="Proteomes" id="UP000242181"/>
    </source>
</evidence>
<comment type="caution">
    <text evidence="5">The sequence shown here is derived from an EMBL/GenBank/DDBJ whole genome shotgun (WGS) entry which is preliminary data.</text>
</comment>
<evidence type="ECO:0000313" key="5">
    <source>
        <dbReference type="EMBL" id="PSJ48471.1"/>
    </source>
</evidence>
<dbReference type="InterPro" id="IPR046335">
    <property type="entry name" value="LacI/GalR-like_sensor"/>
</dbReference>
<dbReference type="Pfam" id="PF13377">
    <property type="entry name" value="Peripla_BP_3"/>
    <property type="match status" value="1"/>
</dbReference>
<dbReference type="Proteomes" id="UP000242181">
    <property type="component" value="Unassembled WGS sequence"/>
</dbReference>
<dbReference type="CDD" id="cd20010">
    <property type="entry name" value="PBP1_AglR-like"/>
    <property type="match status" value="1"/>
</dbReference>
<name>A0A2P7RE31_9GAMM</name>
<proteinExistence type="predicted"/>
<dbReference type="SUPFAM" id="SSF53822">
    <property type="entry name" value="Periplasmic binding protein-like I"/>
    <property type="match status" value="1"/>
</dbReference>
<dbReference type="EMBL" id="PXYH01000001">
    <property type="protein sequence ID" value="PSJ48471.1"/>
    <property type="molecule type" value="Genomic_DNA"/>
</dbReference>
<dbReference type="PROSITE" id="PS50932">
    <property type="entry name" value="HTH_LACI_2"/>
    <property type="match status" value="1"/>
</dbReference>
<keyword evidence="2" id="KW-0238">DNA-binding</keyword>
<dbReference type="GO" id="GO:0003700">
    <property type="term" value="F:DNA-binding transcription factor activity"/>
    <property type="evidence" value="ECO:0007669"/>
    <property type="project" value="TreeGrafter"/>
</dbReference>
<protein>
    <submittedName>
        <fullName evidence="5">Transcriptional regulator</fullName>
    </submittedName>
</protein>
<accession>A0A2P7RE31</accession>
<organism evidence="5 6">
    <name type="scientific">Zobellella taiwanensis</name>
    <dbReference type="NCBI Taxonomy" id="347535"/>
    <lineage>
        <taxon>Bacteria</taxon>
        <taxon>Pseudomonadati</taxon>
        <taxon>Pseudomonadota</taxon>
        <taxon>Gammaproteobacteria</taxon>
        <taxon>Aeromonadales</taxon>
        <taxon>Aeromonadaceae</taxon>
        <taxon>Zobellella</taxon>
    </lineage>
</organism>
<dbReference type="InterPro" id="IPR028082">
    <property type="entry name" value="Peripla_BP_I"/>
</dbReference>
<keyword evidence="1" id="KW-0805">Transcription regulation</keyword>
<evidence type="ECO:0000256" key="1">
    <source>
        <dbReference type="ARBA" id="ARBA00023015"/>
    </source>
</evidence>
<dbReference type="Gene3D" id="3.40.50.2300">
    <property type="match status" value="2"/>
</dbReference>
<dbReference type="AlphaFoldDB" id="A0A2P7RE31"/>
<dbReference type="Gene3D" id="1.10.260.40">
    <property type="entry name" value="lambda repressor-like DNA-binding domains"/>
    <property type="match status" value="1"/>
</dbReference>
<feature type="domain" description="HTH lacI-type" evidence="4">
    <location>
        <begin position="7"/>
        <end position="61"/>
    </location>
</feature>
<dbReference type="OrthoDB" id="9798934at2"/>
<evidence type="ECO:0000256" key="3">
    <source>
        <dbReference type="ARBA" id="ARBA00023163"/>
    </source>
</evidence>
<dbReference type="Pfam" id="PF00356">
    <property type="entry name" value="LacI"/>
    <property type="match status" value="1"/>
</dbReference>
<dbReference type="PANTHER" id="PTHR30146">
    <property type="entry name" value="LACI-RELATED TRANSCRIPTIONAL REPRESSOR"/>
    <property type="match status" value="1"/>
</dbReference>
<dbReference type="InterPro" id="IPR000843">
    <property type="entry name" value="HTH_LacI"/>
</dbReference>
<dbReference type="GO" id="GO:0000976">
    <property type="term" value="F:transcription cis-regulatory region binding"/>
    <property type="evidence" value="ECO:0007669"/>
    <property type="project" value="TreeGrafter"/>
</dbReference>
<dbReference type="CDD" id="cd01392">
    <property type="entry name" value="HTH_LacI"/>
    <property type="match status" value="1"/>
</dbReference>
<keyword evidence="6" id="KW-1185">Reference proteome</keyword>
<sequence length="343" mass="37491">MRRAAVVTLKDLAEHLGLSQATVSRALNGYPEVNEKTRRRVLEASKQLNYLPNLGARKLATGKSGMVGIVLKSCDELVQAPEYVRMIAQISRHLGDAGYDLLINSARQGNALDSFKRFVAGRAVDGLILNTPEVDDERVAFLQEQGFPFVMHGRTAGEVSYPYYDIDNYDALVQASRFLLDLGHRRIALLTGPARQAFALERVRAFRDTLAQEGLAAELIAFDDSSEEAGYHHARLWLGGEAPTAIICASAPQAQGVYRAAGELGITIGRELSVIAHDDVVSLPRTEHFDPPLTVTRSSFMDACQPLAEMMVALLDGAEPRSLQQVAPVELIVRRSCGPCPRP</sequence>
<dbReference type="PANTHER" id="PTHR30146:SF138">
    <property type="entry name" value="TRANSCRIPTIONAL REGULATORY PROTEIN"/>
    <property type="match status" value="1"/>
</dbReference>
<gene>
    <name evidence="5" type="ORF">C7I36_01215</name>
</gene>
<dbReference type="SUPFAM" id="SSF47413">
    <property type="entry name" value="lambda repressor-like DNA-binding domains"/>
    <property type="match status" value="1"/>
</dbReference>
<evidence type="ECO:0000259" key="4">
    <source>
        <dbReference type="PROSITE" id="PS50932"/>
    </source>
</evidence>
<dbReference type="InterPro" id="IPR010982">
    <property type="entry name" value="Lambda_DNA-bd_dom_sf"/>
</dbReference>
<dbReference type="SMART" id="SM00354">
    <property type="entry name" value="HTH_LACI"/>
    <property type="match status" value="1"/>
</dbReference>
<keyword evidence="3" id="KW-0804">Transcription</keyword>
<reference evidence="5 6" key="1">
    <citation type="submission" date="2018-03" db="EMBL/GenBank/DDBJ databases">
        <title>The draft genome of Zobellella taiwanensis JCM 13381.</title>
        <authorList>
            <person name="Liu L."/>
            <person name="Li L."/>
            <person name="Wang T."/>
            <person name="Zhang X."/>
            <person name="Liang L."/>
        </authorList>
    </citation>
    <scope>NUCLEOTIDE SEQUENCE [LARGE SCALE GENOMIC DNA]</scope>
    <source>
        <strain evidence="5 6">JCM 13381</strain>
    </source>
</reference>